<dbReference type="Pfam" id="PF03990">
    <property type="entry name" value="DUF348"/>
    <property type="match status" value="2"/>
</dbReference>
<dbReference type="RefSeq" id="WP_236337525.1">
    <property type="nucleotide sequence ID" value="NZ_CAKMMG010000017.1"/>
</dbReference>
<dbReference type="PROSITE" id="PS51109">
    <property type="entry name" value="G5"/>
    <property type="match status" value="1"/>
</dbReference>
<keyword evidence="5" id="KW-1185">Reference proteome</keyword>
<dbReference type="PANTHER" id="PTHR39160">
    <property type="entry name" value="CELL WALL-BINDING PROTEIN YOCH"/>
    <property type="match status" value="1"/>
</dbReference>
<dbReference type="Pfam" id="PF07501">
    <property type="entry name" value="G5"/>
    <property type="match status" value="1"/>
</dbReference>
<dbReference type="PANTHER" id="PTHR39160:SF4">
    <property type="entry name" value="RESUSCITATION-PROMOTING FACTOR RPFB"/>
    <property type="match status" value="1"/>
</dbReference>
<keyword evidence="2" id="KW-1133">Transmembrane helix</keyword>
<gene>
    <name evidence="4" type="ORF">PAECIP111892_05679</name>
</gene>
<dbReference type="InterPro" id="IPR036908">
    <property type="entry name" value="RlpA-like_sf"/>
</dbReference>
<feature type="transmembrane region" description="Helical" evidence="2">
    <location>
        <begin position="30"/>
        <end position="49"/>
    </location>
</feature>
<dbReference type="Pfam" id="PF06725">
    <property type="entry name" value="3D"/>
    <property type="match status" value="1"/>
</dbReference>
<evidence type="ECO:0000256" key="1">
    <source>
        <dbReference type="ARBA" id="ARBA00022729"/>
    </source>
</evidence>
<evidence type="ECO:0000313" key="5">
    <source>
        <dbReference type="Proteomes" id="UP000838324"/>
    </source>
</evidence>
<dbReference type="Gene3D" id="2.20.230.10">
    <property type="entry name" value="Resuscitation-promoting factor rpfb"/>
    <property type="match status" value="1"/>
</dbReference>
<organism evidence="4 5">
    <name type="scientific">Paenibacillus auburnensis</name>
    <dbReference type="NCBI Taxonomy" id="2905649"/>
    <lineage>
        <taxon>Bacteria</taxon>
        <taxon>Bacillati</taxon>
        <taxon>Bacillota</taxon>
        <taxon>Bacilli</taxon>
        <taxon>Bacillales</taxon>
        <taxon>Paenibacillaceae</taxon>
        <taxon>Paenibacillus</taxon>
    </lineage>
</organism>
<dbReference type="Gene3D" id="2.40.40.10">
    <property type="entry name" value="RlpA-like domain"/>
    <property type="match status" value="1"/>
</dbReference>
<dbReference type="SUPFAM" id="SSF50685">
    <property type="entry name" value="Barwin-like endoglucanases"/>
    <property type="match status" value="1"/>
</dbReference>
<dbReference type="InterPro" id="IPR011098">
    <property type="entry name" value="G5_dom"/>
</dbReference>
<dbReference type="SMART" id="SM01208">
    <property type="entry name" value="G5"/>
    <property type="match status" value="1"/>
</dbReference>
<sequence>MGVFQPEVSHDSQSSSRSFALRWKQVNPRVLSLAGVVSIVIALLILLYVHGQGNKVINLVIDGEVLTLETREALLSDVLAKEQISLLPHDEVSIGLSDEIQDGDRVVITRAQKLTLTADGTTKTLYTTEDKLGEAIQKLGYSLKSNDKIIPSLETAVSPGMEVKIVRVTKQVVERTVSLPFRVIKTADPSLYKGDVRVAQAGKPGAIIQHIEKTYQDGKLVSMSMVGKEVQTVTKDKVIAVGTKALPKATVAAATSTKKTTSSSAKTTAASNVVHKAGVDFEYKRMIKNVSMTAYSSEEPGIGTRTASGTRVTEGRTIAVDPDVIPIGWWVYIEGLGFRRAEDTGGAIQGNKIDVYYDSLSNARNFGRKSRTIYVIGPVKPELN</sequence>
<dbReference type="CDD" id="cd14667">
    <property type="entry name" value="3D_containing_proteins"/>
    <property type="match status" value="1"/>
</dbReference>
<keyword evidence="2" id="KW-0812">Transmembrane</keyword>
<protein>
    <recommendedName>
        <fullName evidence="3">G5 domain-containing protein</fullName>
    </recommendedName>
</protein>
<dbReference type="EMBL" id="CAKMMG010000017">
    <property type="protein sequence ID" value="CAH1225869.1"/>
    <property type="molecule type" value="Genomic_DNA"/>
</dbReference>
<dbReference type="Proteomes" id="UP000838324">
    <property type="component" value="Unassembled WGS sequence"/>
</dbReference>
<reference evidence="4" key="1">
    <citation type="submission" date="2022-01" db="EMBL/GenBank/DDBJ databases">
        <authorList>
            <person name="Criscuolo A."/>
        </authorList>
    </citation>
    <scope>NUCLEOTIDE SEQUENCE</scope>
    <source>
        <strain evidence="4">CIP111892</strain>
    </source>
</reference>
<accession>A0ABN8H792</accession>
<keyword evidence="2" id="KW-0472">Membrane</keyword>
<evidence type="ECO:0000259" key="3">
    <source>
        <dbReference type="PROSITE" id="PS51109"/>
    </source>
</evidence>
<dbReference type="InterPro" id="IPR059180">
    <property type="entry name" value="3D_YorM"/>
</dbReference>
<name>A0ABN8H792_9BACL</name>
<feature type="domain" description="G5" evidence="3">
    <location>
        <begin position="165"/>
        <end position="245"/>
    </location>
</feature>
<keyword evidence="1" id="KW-0732">Signal</keyword>
<comment type="caution">
    <text evidence="4">The sequence shown here is derived from an EMBL/GenBank/DDBJ whole genome shotgun (WGS) entry which is preliminary data.</text>
</comment>
<dbReference type="InterPro" id="IPR010611">
    <property type="entry name" value="3D_dom"/>
</dbReference>
<dbReference type="InterPro" id="IPR007137">
    <property type="entry name" value="DUF348"/>
</dbReference>
<evidence type="ECO:0000256" key="2">
    <source>
        <dbReference type="SAM" id="Phobius"/>
    </source>
</evidence>
<evidence type="ECO:0000313" key="4">
    <source>
        <dbReference type="EMBL" id="CAH1225869.1"/>
    </source>
</evidence>
<dbReference type="InterPro" id="IPR051933">
    <property type="entry name" value="Resuscitation_pf_RpfB"/>
</dbReference>
<proteinExistence type="predicted"/>